<reference evidence="2" key="2">
    <citation type="submission" date="2020-09" db="EMBL/GenBank/DDBJ databases">
        <authorList>
            <person name="Sun Q."/>
            <person name="Zhou Y."/>
        </authorList>
    </citation>
    <scope>NUCLEOTIDE SEQUENCE</scope>
    <source>
        <strain evidence="2">CGMCC 1.3617</strain>
    </source>
</reference>
<accession>A0A917NVB3</accession>
<feature type="signal peptide" evidence="1">
    <location>
        <begin position="1"/>
        <end position="22"/>
    </location>
</feature>
<evidence type="ECO:0000313" key="2">
    <source>
        <dbReference type="EMBL" id="GGJ31754.1"/>
    </source>
</evidence>
<comment type="caution">
    <text evidence="2">The sequence shown here is derived from an EMBL/GenBank/DDBJ whole genome shotgun (WGS) entry which is preliminary data.</text>
</comment>
<gene>
    <name evidence="2" type="ORF">GCM10011320_44030</name>
</gene>
<proteinExistence type="predicted"/>
<reference evidence="2" key="1">
    <citation type="journal article" date="2014" name="Int. J. Syst. Evol. Microbiol.">
        <title>Complete genome sequence of Corynebacterium casei LMG S-19264T (=DSM 44701T), isolated from a smear-ripened cheese.</title>
        <authorList>
            <consortium name="US DOE Joint Genome Institute (JGI-PGF)"/>
            <person name="Walter F."/>
            <person name="Albersmeier A."/>
            <person name="Kalinowski J."/>
            <person name="Ruckert C."/>
        </authorList>
    </citation>
    <scope>NUCLEOTIDE SEQUENCE</scope>
    <source>
        <strain evidence="2">CGMCC 1.3617</strain>
    </source>
</reference>
<dbReference type="EMBL" id="BMKW01000011">
    <property type="protein sequence ID" value="GGJ31754.1"/>
    <property type="molecule type" value="Genomic_DNA"/>
</dbReference>
<evidence type="ECO:0000313" key="3">
    <source>
        <dbReference type="Proteomes" id="UP000661507"/>
    </source>
</evidence>
<keyword evidence="1" id="KW-0732">Signal</keyword>
<sequence length="91" mass="9637">MSRVLRRAVLAMMLAPSGAAFGQQATPSDTPIGTARMLADGTIVLDLVARGRGTIGDARLTYPLGDPQYQAILRHLGGLQPGEIKPVRPFP</sequence>
<protein>
    <submittedName>
        <fullName evidence="2">Uncharacterized protein</fullName>
    </submittedName>
</protein>
<feature type="chain" id="PRO_5037747128" evidence="1">
    <location>
        <begin position="23"/>
        <end position="91"/>
    </location>
</feature>
<dbReference type="Proteomes" id="UP000661507">
    <property type="component" value="Unassembled WGS sequence"/>
</dbReference>
<name>A0A917NVB3_9PROT</name>
<organism evidence="2 3">
    <name type="scientific">Neoroseomonas lacus</name>
    <dbReference type="NCBI Taxonomy" id="287609"/>
    <lineage>
        <taxon>Bacteria</taxon>
        <taxon>Pseudomonadati</taxon>
        <taxon>Pseudomonadota</taxon>
        <taxon>Alphaproteobacteria</taxon>
        <taxon>Acetobacterales</taxon>
        <taxon>Acetobacteraceae</taxon>
        <taxon>Neoroseomonas</taxon>
    </lineage>
</organism>
<evidence type="ECO:0000256" key="1">
    <source>
        <dbReference type="SAM" id="SignalP"/>
    </source>
</evidence>
<dbReference type="AlphaFoldDB" id="A0A917NVB3"/>
<keyword evidence="3" id="KW-1185">Reference proteome</keyword>
<dbReference type="RefSeq" id="WP_188970799.1">
    <property type="nucleotide sequence ID" value="NZ_BMKW01000011.1"/>
</dbReference>